<dbReference type="InterPro" id="IPR036162">
    <property type="entry name" value="Resolvase-like_N_sf"/>
</dbReference>
<protein>
    <submittedName>
        <fullName evidence="7">IS607 family transposase OrfA</fullName>
    </submittedName>
</protein>
<dbReference type="Gene3D" id="1.10.287.2170">
    <property type="match status" value="1"/>
</dbReference>
<keyword evidence="2" id="KW-0238">DNA-binding</keyword>
<evidence type="ECO:0000256" key="4">
    <source>
        <dbReference type="PIRSR" id="PIRSR606118-50"/>
    </source>
</evidence>
<dbReference type="FunFam" id="3.40.50.1390:FF:000002">
    <property type="entry name" value="ORF1 in transposon ISC1904"/>
    <property type="match status" value="1"/>
</dbReference>
<organism evidence="7 8">
    <name type="scientific">Oleiphilus messinensis</name>
    <dbReference type="NCBI Taxonomy" id="141451"/>
    <lineage>
        <taxon>Bacteria</taxon>
        <taxon>Pseudomonadati</taxon>
        <taxon>Pseudomonadota</taxon>
        <taxon>Gammaproteobacteria</taxon>
        <taxon>Oceanospirillales</taxon>
        <taxon>Oleiphilaceae</taxon>
        <taxon>Oleiphilus</taxon>
    </lineage>
</organism>
<sequence>MAEFLSIGAAAFLLGVAVSTLRRWEKESRFFSDFRTPGGHRRYALDKLLAFCGQSTANEQRRTICYARVSSHDQKKDLQTQIARLQKHAREAGYEAVETIDDLGSGLNYKKRGLKRLIKLICQRKVKRLVIVHKDRLLRFGAELLFALCQIYGTEVVILEEVEENFEQQLCHDVLALMTVFSARLHGSRSRKNQRAIA</sequence>
<evidence type="ECO:0000256" key="2">
    <source>
        <dbReference type="ARBA" id="ARBA00023125"/>
    </source>
</evidence>
<dbReference type="InterPro" id="IPR009061">
    <property type="entry name" value="DNA-bd_dom_put_sf"/>
</dbReference>
<evidence type="ECO:0000256" key="1">
    <source>
        <dbReference type="ARBA" id="ARBA00022908"/>
    </source>
</evidence>
<dbReference type="InterPro" id="IPR048046">
    <property type="entry name" value="Transpos_IS607"/>
</dbReference>
<dbReference type="SMART" id="SM00857">
    <property type="entry name" value="Resolvase"/>
    <property type="match status" value="1"/>
</dbReference>
<dbReference type="GO" id="GO:0015074">
    <property type="term" value="P:DNA integration"/>
    <property type="evidence" value="ECO:0007669"/>
    <property type="project" value="UniProtKB-KW"/>
</dbReference>
<gene>
    <name evidence="7" type="ORF">OLMES_0403</name>
</gene>
<dbReference type="InterPro" id="IPR051491">
    <property type="entry name" value="Recombinase/Transposase-rel"/>
</dbReference>
<dbReference type="InterPro" id="IPR006119">
    <property type="entry name" value="Resolv_N"/>
</dbReference>
<dbReference type="InterPro" id="IPR000551">
    <property type="entry name" value="MerR-type_HTH_dom"/>
</dbReference>
<evidence type="ECO:0000313" key="7">
    <source>
        <dbReference type="EMBL" id="ARU54507.1"/>
    </source>
</evidence>
<dbReference type="GO" id="GO:0000150">
    <property type="term" value="F:DNA strand exchange activity"/>
    <property type="evidence" value="ECO:0007669"/>
    <property type="project" value="InterPro"/>
</dbReference>
<dbReference type="PANTHER" id="PTHR36172:SF1">
    <property type="entry name" value="RESOLVASE-RELATED"/>
    <property type="match status" value="1"/>
</dbReference>
<keyword evidence="8" id="KW-1185">Reference proteome</keyword>
<dbReference type="Gene3D" id="3.40.50.1390">
    <property type="entry name" value="Resolvase, N-terminal catalytic domain"/>
    <property type="match status" value="1"/>
</dbReference>
<dbReference type="GO" id="GO:0003677">
    <property type="term" value="F:DNA binding"/>
    <property type="evidence" value="ECO:0007669"/>
    <property type="project" value="UniProtKB-KW"/>
</dbReference>
<dbReference type="AlphaFoldDB" id="A0A1Y0I214"/>
<evidence type="ECO:0000256" key="5">
    <source>
        <dbReference type="PROSITE-ProRule" id="PRU10137"/>
    </source>
</evidence>
<dbReference type="CDD" id="cd03769">
    <property type="entry name" value="SR_IS607_transposase_like"/>
    <property type="match status" value="1"/>
</dbReference>
<dbReference type="InterPro" id="IPR041718">
    <property type="entry name" value="IS607_transposase-like"/>
</dbReference>
<evidence type="ECO:0000256" key="3">
    <source>
        <dbReference type="ARBA" id="ARBA00023172"/>
    </source>
</evidence>
<evidence type="ECO:0000313" key="8">
    <source>
        <dbReference type="Proteomes" id="UP000196027"/>
    </source>
</evidence>
<dbReference type="Pfam" id="PF00239">
    <property type="entry name" value="Resolvase"/>
    <property type="match status" value="1"/>
</dbReference>
<dbReference type="KEGG" id="ome:OLMES_0403"/>
<name>A0A1Y0I214_9GAMM</name>
<accession>A0A1Y0I214</accession>
<dbReference type="Gene3D" id="1.10.1660.10">
    <property type="match status" value="1"/>
</dbReference>
<dbReference type="SUPFAM" id="SSF53041">
    <property type="entry name" value="Resolvase-like"/>
    <property type="match status" value="1"/>
</dbReference>
<dbReference type="OrthoDB" id="6717890at2"/>
<keyword evidence="1" id="KW-0229">DNA integration</keyword>
<dbReference type="Pfam" id="PF00376">
    <property type="entry name" value="MerR"/>
    <property type="match status" value="1"/>
</dbReference>
<dbReference type="NCBIfam" id="NF033518">
    <property type="entry name" value="transpos_IS607"/>
    <property type="match status" value="1"/>
</dbReference>
<dbReference type="RefSeq" id="WP_087464293.1">
    <property type="nucleotide sequence ID" value="NZ_CP021425.1"/>
</dbReference>
<dbReference type="PANTHER" id="PTHR36172">
    <property type="match status" value="1"/>
</dbReference>
<dbReference type="InterPro" id="IPR006118">
    <property type="entry name" value="Recombinase_CS"/>
</dbReference>
<proteinExistence type="predicted"/>
<evidence type="ECO:0000259" key="6">
    <source>
        <dbReference type="PROSITE" id="PS51736"/>
    </source>
</evidence>
<dbReference type="SUPFAM" id="SSF46955">
    <property type="entry name" value="Putative DNA-binding domain"/>
    <property type="match status" value="1"/>
</dbReference>
<dbReference type="PROSITE" id="PS51736">
    <property type="entry name" value="RECOMBINASES_3"/>
    <property type="match status" value="1"/>
</dbReference>
<keyword evidence="3" id="KW-0233">DNA recombination</keyword>
<dbReference type="Proteomes" id="UP000196027">
    <property type="component" value="Chromosome"/>
</dbReference>
<dbReference type="GO" id="GO:0006355">
    <property type="term" value="P:regulation of DNA-templated transcription"/>
    <property type="evidence" value="ECO:0007669"/>
    <property type="project" value="InterPro"/>
</dbReference>
<feature type="active site" description="O-(5'-phospho-DNA)-serine intermediate" evidence="4 5">
    <location>
        <position position="70"/>
    </location>
</feature>
<dbReference type="EMBL" id="CP021425">
    <property type="protein sequence ID" value="ARU54507.1"/>
    <property type="molecule type" value="Genomic_DNA"/>
</dbReference>
<dbReference type="PROSITE" id="PS00397">
    <property type="entry name" value="RECOMBINASES_1"/>
    <property type="match status" value="1"/>
</dbReference>
<feature type="domain" description="Resolvase/invertase-type recombinase catalytic" evidence="6">
    <location>
        <begin position="62"/>
        <end position="198"/>
    </location>
</feature>
<reference evidence="7 8" key="1">
    <citation type="submission" date="2017-05" db="EMBL/GenBank/DDBJ databases">
        <title>Genomic insights into alkan degradation activity of Oleiphilus messinensis.</title>
        <authorList>
            <person name="Kozyavkin S.A."/>
            <person name="Slesarev A.I."/>
            <person name="Golyshin P.N."/>
            <person name="Korzhenkov A."/>
            <person name="Golyshina O.N."/>
            <person name="Toshchakov S.V."/>
        </authorList>
    </citation>
    <scope>NUCLEOTIDE SEQUENCE [LARGE SCALE GENOMIC DNA]</scope>
    <source>
        <strain evidence="7 8">ME102</strain>
    </source>
</reference>